<evidence type="ECO:0000256" key="8">
    <source>
        <dbReference type="ARBA" id="ARBA00022989"/>
    </source>
</evidence>
<dbReference type="SUPFAM" id="SSF144091">
    <property type="entry name" value="Rhomboid-like"/>
    <property type="match status" value="1"/>
</dbReference>
<evidence type="ECO:0000313" key="13">
    <source>
        <dbReference type="Proteomes" id="UP001189429"/>
    </source>
</evidence>
<evidence type="ECO:0000256" key="10">
    <source>
        <dbReference type="RuleBase" id="RU362115"/>
    </source>
</evidence>
<dbReference type="PANTHER" id="PTHR22936">
    <property type="entry name" value="RHOMBOID-RELATED"/>
    <property type="match status" value="1"/>
</dbReference>
<evidence type="ECO:0000256" key="5">
    <source>
        <dbReference type="ARBA" id="ARBA00022692"/>
    </source>
</evidence>
<organism evidence="12 13">
    <name type="scientific">Prorocentrum cordatum</name>
    <dbReference type="NCBI Taxonomy" id="2364126"/>
    <lineage>
        <taxon>Eukaryota</taxon>
        <taxon>Sar</taxon>
        <taxon>Alveolata</taxon>
        <taxon>Dinophyceae</taxon>
        <taxon>Prorocentrales</taxon>
        <taxon>Prorocentraceae</taxon>
        <taxon>Prorocentrum</taxon>
    </lineage>
</organism>
<feature type="transmembrane region" description="Helical" evidence="10">
    <location>
        <begin position="228"/>
        <end position="245"/>
    </location>
</feature>
<dbReference type="Pfam" id="PF01694">
    <property type="entry name" value="Rhomboid"/>
    <property type="match status" value="1"/>
</dbReference>
<dbReference type="EC" id="3.4.21.105" evidence="10"/>
<sequence>MCRSKEAREHFIFVPCAPPRRVARGVRHRAFLEACLQPSALAPVRAAAPAAAAAGAAPSARSLGAAVAGGAVWAAGAATLAGSLPGAAAAASMVKVAMMVPPPMATQPASRSGEENAQDTAVARREGGFMDTLFPGFSADTFIWRISVLQLVEYAGSVLLGNSYGVPKLCSLYLLGASWGPAIAGGAVWRLFLPMMLHANPLHIFFNIFFQLRIGCNMEKQFGRRKFCLLYLFCGFMGNLLSVVADPMKLAVGASTSGFGLLGVWAAEVMLTWELLGESQGRVFLWFAFMLGSCVMMSAISPSVDFMGHFGGALAGFLLAIMLADMQEEHRPEWYGKAKTSAKNATALIIGLSLLKAITLGPDGPIPHCGSMLHPLQLPF</sequence>
<feature type="transmembrane region" description="Helical" evidence="10">
    <location>
        <begin position="71"/>
        <end position="94"/>
    </location>
</feature>
<reference evidence="12" key="1">
    <citation type="submission" date="2023-10" db="EMBL/GenBank/DDBJ databases">
        <authorList>
            <person name="Chen Y."/>
            <person name="Shah S."/>
            <person name="Dougan E. K."/>
            <person name="Thang M."/>
            <person name="Chan C."/>
        </authorList>
    </citation>
    <scope>NUCLEOTIDE SEQUENCE [LARGE SCALE GENOMIC DNA]</scope>
</reference>
<dbReference type="PANTHER" id="PTHR22936:SF69">
    <property type="entry name" value="RHOMBOID-LIKE PROTEIN"/>
    <property type="match status" value="1"/>
</dbReference>
<evidence type="ECO:0000256" key="3">
    <source>
        <dbReference type="ARBA" id="ARBA00009045"/>
    </source>
</evidence>
<dbReference type="InterPro" id="IPR035952">
    <property type="entry name" value="Rhomboid-like_sf"/>
</dbReference>
<keyword evidence="9 10" id="KW-0472">Membrane</keyword>
<gene>
    <name evidence="12" type="ORF">PCOR1329_LOCUS113</name>
</gene>
<accession>A0ABN9P681</accession>
<evidence type="ECO:0000256" key="9">
    <source>
        <dbReference type="ARBA" id="ARBA00023136"/>
    </source>
</evidence>
<protein>
    <recommendedName>
        <fullName evidence="10">Rhomboid-like protease</fullName>
        <ecNumber evidence="10">3.4.21.105</ecNumber>
    </recommendedName>
</protein>
<feature type="transmembrane region" description="Helical" evidence="10">
    <location>
        <begin position="198"/>
        <end position="216"/>
    </location>
</feature>
<dbReference type="Gene3D" id="1.20.1540.10">
    <property type="entry name" value="Rhomboid-like"/>
    <property type="match status" value="1"/>
</dbReference>
<evidence type="ECO:0000256" key="7">
    <source>
        <dbReference type="ARBA" id="ARBA00022825"/>
    </source>
</evidence>
<keyword evidence="8 10" id="KW-1133">Transmembrane helix</keyword>
<keyword evidence="6 10" id="KW-0378">Hydrolase</keyword>
<keyword evidence="7 10" id="KW-0720">Serine protease</keyword>
<evidence type="ECO:0000259" key="11">
    <source>
        <dbReference type="Pfam" id="PF01694"/>
    </source>
</evidence>
<comment type="subcellular location">
    <subcellularLocation>
        <location evidence="2 10">Membrane</location>
        <topology evidence="2 10">Multi-pass membrane protein</topology>
    </subcellularLocation>
</comment>
<feature type="transmembrane region" description="Helical" evidence="10">
    <location>
        <begin position="283"/>
        <end position="300"/>
    </location>
</feature>
<feature type="transmembrane region" description="Helical" evidence="10">
    <location>
        <begin position="306"/>
        <end position="324"/>
    </location>
</feature>
<dbReference type="Proteomes" id="UP001189429">
    <property type="component" value="Unassembled WGS sequence"/>
</dbReference>
<comment type="similarity">
    <text evidence="3 10">Belongs to the peptidase S54 family.</text>
</comment>
<dbReference type="InterPro" id="IPR022764">
    <property type="entry name" value="Peptidase_S54_rhomboid_dom"/>
</dbReference>
<keyword evidence="13" id="KW-1185">Reference proteome</keyword>
<evidence type="ECO:0000313" key="12">
    <source>
        <dbReference type="EMBL" id="CAK0788158.1"/>
    </source>
</evidence>
<dbReference type="EMBL" id="CAUYUJ010000003">
    <property type="protein sequence ID" value="CAK0788158.1"/>
    <property type="molecule type" value="Genomic_DNA"/>
</dbReference>
<keyword evidence="5 10" id="KW-0812">Transmembrane</keyword>
<comment type="caution">
    <text evidence="10">Lacks conserved residue(s) required for the propagation of feature annotation.</text>
</comment>
<name>A0ABN9P681_9DINO</name>
<dbReference type="InterPro" id="IPR002610">
    <property type="entry name" value="Peptidase_S54_rhomboid-like"/>
</dbReference>
<comment type="catalytic activity">
    <reaction evidence="1 10">
        <text>Cleaves type-1 transmembrane domains using a catalytic dyad composed of serine and histidine that are contributed by different transmembrane domains.</text>
        <dbReference type="EC" id="3.4.21.105"/>
    </reaction>
</comment>
<feature type="domain" description="Peptidase S54 rhomboid" evidence="11">
    <location>
        <begin position="187"/>
        <end position="324"/>
    </location>
</feature>
<feature type="transmembrane region" description="Helical" evidence="10">
    <location>
        <begin position="142"/>
        <end position="160"/>
    </location>
</feature>
<evidence type="ECO:0000256" key="1">
    <source>
        <dbReference type="ARBA" id="ARBA00000156"/>
    </source>
</evidence>
<evidence type="ECO:0000256" key="4">
    <source>
        <dbReference type="ARBA" id="ARBA00022670"/>
    </source>
</evidence>
<evidence type="ECO:0000256" key="2">
    <source>
        <dbReference type="ARBA" id="ARBA00004141"/>
    </source>
</evidence>
<keyword evidence="4 10" id="KW-0645">Protease</keyword>
<feature type="transmembrane region" description="Helical" evidence="10">
    <location>
        <begin position="251"/>
        <end position="271"/>
    </location>
</feature>
<comment type="caution">
    <text evidence="12">The sequence shown here is derived from an EMBL/GenBank/DDBJ whole genome shotgun (WGS) entry which is preliminary data.</text>
</comment>
<evidence type="ECO:0000256" key="6">
    <source>
        <dbReference type="ARBA" id="ARBA00022801"/>
    </source>
</evidence>
<comment type="function">
    <text evidence="10">Serine protease involved in intramembrane proteolysis.</text>
</comment>
<feature type="transmembrane region" description="Helical" evidence="10">
    <location>
        <begin position="172"/>
        <end position="192"/>
    </location>
</feature>
<proteinExistence type="inferred from homology"/>